<dbReference type="InterPro" id="IPR007112">
    <property type="entry name" value="Expansin/allergen_DPBB_dom"/>
</dbReference>
<dbReference type="Gene3D" id="2.40.40.10">
    <property type="entry name" value="RlpA-like domain"/>
    <property type="match status" value="1"/>
</dbReference>
<dbReference type="PANTHER" id="PTHR31836:SF21">
    <property type="entry name" value="EXPANSIN-LIKE PROTEIN 7"/>
    <property type="match status" value="1"/>
</dbReference>
<keyword evidence="3" id="KW-0472">Membrane</keyword>
<dbReference type="InterPro" id="IPR036749">
    <property type="entry name" value="Expansin_CBD_sf"/>
</dbReference>
<keyword evidence="3" id="KW-1133">Transmembrane helix</keyword>
<dbReference type="AlphaFoldDB" id="A0A561VH67"/>
<dbReference type="Gene3D" id="2.60.40.760">
    <property type="entry name" value="Expansin, cellulose-binding-like domain"/>
    <property type="match status" value="1"/>
</dbReference>
<evidence type="ECO:0000313" key="5">
    <source>
        <dbReference type="EMBL" id="TWG10965.1"/>
    </source>
</evidence>
<evidence type="ECO:0000256" key="3">
    <source>
        <dbReference type="SAM" id="Phobius"/>
    </source>
</evidence>
<dbReference type="InterPro" id="IPR051477">
    <property type="entry name" value="Expansin_CellWall"/>
</dbReference>
<dbReference type="CDD" id="cd22272">
    <property type="entry name" value="DPBB_EXLX1-like"/>
    <property type="match status" value="1"/>
</dbReference>
<comment type="caution">
    <text evidence="5">The sequence shown here is derived from an EMBL/GenBank/DDBJ whole genome shotgun (WGS) entry which is preliminary data.</text>
</comment>
<dbReference type="Proteomes" id="UP000319927">
    <property type="component" value="Unassembled WGS sequence"/>
</dbReference>
<protein>
    <submittedName>
        <fullName evidence="5">Expansin (Peptidoglycan-binding protein)</fullName>
    </submittedName>
</protein>
<sequence>MTDGSAPGDPAPRPTAGRRRALRSARTRWLVAGGVAALATVLGLSLALRSGAAPACAAPRALAAPPAGTTVHKGKATFYDSKGAGGNCSYPSAPANRRYVALGPSEYAAGAACGGFLDVTGPRGTVRVLVMDQCPECEPGHLDLSREAFAEIADPVQGVVGISYRAVVDPPLPGPLTFRIKEGASQWWFAVLVGQHGNPLRSVGVRQGSSGAWRGAARQDYNYWLIESGAGPGPYAIRVTDVYGHRASATGIRMAPGQVQRSTVRMYGGAAPARATTPVRTPSARPSRSTSASVSASPGLAAAASPRAVLDAAVTPAEPNRAAGCGG</sequence>
<name>A0A561VH67_9ACTN</name>
<keyword evidence="6" id="KW-1185">Reference proteome</keyword>
<feature type="region of interest" description="Disordered" evidence="2">
    <location>
        <begin position="270"/>
        <end position="300"/>
    </location>
</feature>
<dbReference type="NCBIfam" id="NF041144">
    <property type="entry name" value="expansin_EXLX1"/>
    <property type="match status" value="1"/>
</dbReference>
<keyword evidence="1" id="KW-0732">Signal</keyword>
<evidence type="ECO:0000313" key="6">
    <source>
        <dbReference type="Proteomes" id="UP000319927"/>
    </source>
</evidence>
<evidence type="ECO:0000259" key="4">
    <source>
        <dbReference type="PROSITE" id="PS50842"/>
    </source>
</evidence>
<accession>A0A561VH67</accession>
<feature type="domain" description="Expansin-like EG45" evidence="4">
    <location>
        <begin position="85"/>
        <end position="167"/>
    </location>
</feature>
<dbReference type="PROSITE" id="PS50842">
    <property type="entry name" value="EXPANSIN_EG45"/>
    <property type="match status" value="1"/>
</dbReference>
<dbReference type="SUPFAM" id="SSF50685">
    <property type="entry name" value="Barwin-like endoglucanases"/>
    <property type="match status" value="1"/>
</dbReference>
<dbReference type="InterPro" id="IPR049818">
    <property type="entry name" value="Expansin_EXLX1-like"/>
</dbReference>
<keyword evidence="3" id="KW-0812">Transmembrane</keyword>
<dbReference type="Pfam" id="PF03330">
    <property type="entry name" value="DPBB_1"/>
    <property type="match status" value="1"/>
</dbReference>
<organism evidence="5 6">
    <name type="scientific">Micromonospora palomenae</name>
    <dbReference type="NCBI Taxonomy" id="1461247"/>
    <lineage>
        <taxon>Bacteria</taxon>
        <taxon>Bacillati</taxon>
        <taxon>Actinomycetota</taxon>
        <taxon>Actinomycetes</taxon>
        <taxon>Micromonosporales</taxon>
        <taxon>Micromonosporaceae</taxon>
        <taxon>Micromonospora</taxon>
    </lineage>
</organism>
<evidence type="ECO:0000256" key="2">
    <source>
        <dbReference type="SAM" id="MobiDB-lite"/>
    </source>
</evidence>
<dbReference type="InterPro" id="IPR036908">
    <property type="entry name" value="RlpA-like_sf"/>
</dbReference>
<dbReference type="OrthoDB" id="5499927at2"/>
<gene>
    <name evidence="5" type="ORF">FHX75_1550</name>
</gene>
<dbReference type="PANTHER" id="PTHR31836">
    <property type="match status" value="1"/>
</dbReference>
<evidence type="ECO:0000256" key="1">
    <source>
        <dbReference type="ARBA" id="ARBA00022729"/>
    </source>
</evidence>
<reference evidence="5 6" key="1">
    <citation type="submission" date="2019-06" db="EMBL/GenBank/DDBJ databases">
        <title>Sequencing the genomes of 1000 actinobacteria strains.</title>
        <authorList>
            <person name="Klenk H.-P."/>
        </authorList>
    </citation>
    <scope>NUCLEOTIDE SEQUENCE [LARGE SCALE GENOMIC DNA]</scope>
    <source>
        <strain evidence="5 6">DSM 102131</strain>
    </source>
</reference>
<dbReference type="RefSeq" id="WP_154943224.1">
    <property type="nucleotide sequence ID" value="NZ_VIXA01000005.1"/>
</dbReference>
<proteinExistence type="predicted"/>
<dbReference type="InterPro" id="IPR009009">
    <property type="entry name" value="RlpA-like_DPBB"/>
</dbReference>
<dbReference type="EMBL" id="VIXA01000005">
    <property type="protein sequence ID" value="TWG10965.1"/>
    <property type="molecule type" value="Genomic_DNA"/>
</dbReference>
<feature type="transmembrane region" description="Helical" evidence="3">
    <location>
        <begin position="29"/>
        <end position="48"/>
    </location>
</feature>
<feature type="region of interest" description="Disordered" evidence="2">
    <location>
        <begin position="1"/>
        <end position="21"/>
    </location>
</feature>
<dbReference type="SUPFAM" id="SSF49590">
    <property type="entry name" value="PHL pollen allergen"/>
    <property type="match status" value="1"/>
</dbReference>